<comment type="catalytic activity">
    <reaction evidence="1">
        <text>ATP + protein L-histidine = ADP + protein N-phospho-L-histidine.</text>
        <dbReference type="EC" id="2.7.13.3"/>
    </reaction>
</comment>
<dbReference type="GO" id="GO:0008360">
    <property type="term" value="P:regulation of cell shape"/>
    <property type="evidence" value="ECO:0007669"/>
    <property type="project" value="UniProtKB-KW"/>
</dbReference>
<organism evidence="8">
    <name type="scientific">Granulicella tundricola (strain ATCC BAA-1859 / DSM 23138 / MP5ACTX9)</name>
    <dbReference type="NCBI Taxonomy" id="1198114"/>
    <lineage>
        <taxon>Bacteria</taxon>
        <taxon>Pseudomonadati</taxon>
        <taxon>Acidobacteriota</taxon>
        <taxon>Terriglobia</taxon>
        <taxon>Terriglobales</taxon>
        <taxon>Acidobacteriaceae</taxon>
        <taxon>Granulicella</taxon>
    </lineage>
</organism>
<evidence type="ECO:0000256" key="3">
    <source>
        <dbReference type="ARBA" id="ARBA00022679"/>
    </source>
</evidence>
<comment type="subunit">
    <text evidence="5">Forms a complex with KhpB.</text>
</comment>
<comment type="similarity">
    <text evidence="5">Belongs to the KhpA RNA-binding protein family.</text>
</comment>
<comment type="function">
    <text evidence="5">A probable RNA chaperone. Forms a complex with KhpB which binds to cellular RNA and controls its expression. Plays a role in peptidoglycan (PG) homeostasis and cell length regulation.</text>
</comment>
<dbReference type="GO" id="GO:0071555">
    <property type="term" value="P:cell wall organization"/>
    <property type="evidence" value="ECO:0007669"/>
    <property type="project" value="UniProtKB-KW"/>
</dbReference>
<comment type="subcellular location">
    <subcellularLocation>
        <location evidence="5">Cytoplasm</location>
    </subcellularLocation>
</comment>
<dbReference type="PANTHER" id="PTHR43304">
    <property type="entry name" value="PHYTOCHROME-LIKE PROTEIN CPH1"/>
    <property type="match status" value="1"/>
</dbReference>
<dbReference type="Gene3D" id="3.30.450.20">
    <property type="entry name" value="PAS domain"/>
    <property type="match status" value="2"/>
</dbReference>
<dbReference type="eggNOG" id="COG2202">
    <property type="taxonomic scope" value="Bacteria"/>
</dbReference>
<dbReference type="PaxDb" id="1198114-AciX9_1624"/>
<keyword evidence="2" id="KW-0597">Phosphoprotein</keyword>
<dbReference type="InterPro" id="IPR000700">
    <property type="entry name" value="PAS-assoc_C"/>
</dbReference>
<dbReference type="GO" id="GO:0005737">
    <property type="term" value="C:cytoplasm"/>
    <property type="evidence" value="ECO:0007669"/>
    <property type="project" value="UniProtKB-SubCell"/>
</dbReference>
<gene>
    <name evidence="5" type="primary">khpA</name>
    <name evidence="7" type="ordered locus">AciX9_1624</name>
</gene>
<dbReference type="HAMAP" id="MF_00088">
    <property type="entry name" value="KhpA"/>
    <property type="match status" value="1"/>
</dbReference>
<dbReference type="InterPro" id="IPR020627">
    <property type="entry name" value="KhpA"/>
</dbReference>
<keyword evidence="5" id="KW-0143">Chaperone</keyword>
<dbReference type="InterPro" id="IPR052162">
    <property type="entry name" value="Sensor_kinase/Photoreceptor"/>
</dbReference>
<dbReference type="CDD" id="cd00130">
    <property type="entry name" value="PAS"/>
    <property type="match status" value="1"/>
</dbReference>
<dbReference type="InterPro" id="IPR000014">
    <property type="entry name" value="PAS"/>
</dbReference>
<evidence type="ECO:0000256" key="4">
    <source>
        <dbReference type="ARBA" id="ARBA00022777"/>
    </source>
</evidence>
<dbReference type="HOGENOM" id="CLU_605151_0_0_0"/>
<dbReference type="GO" id="GO:0004673">
    <property type="term" value="F:protein histidine kinase activity"/>
    <property type="evidence" value="ECO:0007669"/>
    <property type="project" value="UniProtKB-EC"/>
</dbReference>
<dbReference type="eggNOG" id="COG1837">
    <property type="taxonomic scope" value="Bacteria"/>
</dbReference>
<evidence type="ECO:0000313" key="7">
    <source>
        <dbReference type="EMBL" id="ADW68676.1"/>
    </source>
</evidence>
<keyword evidence="5" id="KW-0961">Cell wall biogenesis/degradation</keyword>
<evidence type="ECO:0000259" key="6">
    <source>
        <dbReference type="PROSITE" id="PS50113"/>
    </source>
</evidence>
<dbReference type="NCBIfam" id="TIGR00229">
    <property type="entry name" value="sensory_box"/>
    <property type="match status" value="1"/>
</dbReference>
<name>E8WY49_GRATM</name>
<keyword evidence="5" id="KW-0133">Cell shape</keyword>
<dbReference type="GO" id="GO:0009252">
    <property type="term" value="P:peptidoglycan biosynthetic process"/>
    <property type="evidence" value="ECO:0007669"/>
    <property type="project" value="UniProtKB-UniRule"/>
</dbReference>
<accession>E8WY49</accession>
<proteinExistence type="inferred from homology"/>
<dbReference type="AlphaFoldDB" id="E8WY49"/>
<reference evidence="8" key="1">
    <citation type="submission" date="2011-01" db="EMBL/GenBank/DDBJ databases">
        <title>Complete sequence of chromosome of Acidobacterium sp. MP5ACTX9.</title>
        <authorList>
            <consortium name="US DOE Joint Genome Institute"/>
            <person name="Lucas S."/>
            <person name="Copeland A."/>
            <person name="Lapidus A."/>
            <person name="Cheng J.-F."/>
            <person name="Goodwin L."/>
            <person name="Pitluck S."/>
            <person name="Teshima H."/>
            <person name="Detter J.C."/>
            <person name="Han C."/>
            <person name="Tapia R."/>
            <person name="Land M."/>
            <person name="Hauser L."/>
            <person name="Kyrpides N."/>
            <person name="Ivanova N."/>
            <person name="Ovchinnikova G."/>
            <person name="Pagani I."/>
            <person name="Rawat S.R."/>
            <person name="Mannisto M."/>
            <person name="Haggblom M.M."/>
            <person name="Woyke T."/>
        </authorList>
    </citation>
    <scope>NUCLEOTIDE SEQUENCE [LARGE SCALE GENOMIC DNA]</scope>
    <source>
        <strain evidence="8">MP5ACTX9</strain>
    </source>
</reference>
<dbReference type="InterPro" id="IPR035965">
    <property type="entry name" value="PAS-like_dom_sf"/>
</dbReference>
<protein>
    <recommendedName>
        <fullName evidence="5">RNA-binding protein KhpA</fullName>
    </recommendedName>
    <alternativeName>
        <fullName evidence="5">KH-domain protein A</fullName>
    </alternativeName>
</protein>
<dbReference type="CDD" id="cd22533">
    <property type="entry name" value="KH-II_YlqC-like"/>
    <property type="match status" value="1"/>
</dbReference>
<dbReference type="PROSITE" id="PS50113">
    <property type="entry name" value="PAC"/>
    <property type="match status" value="1"/>
</dbReference>
<dbReference type="InterPro" id="IPR013655">
    <property type="entry name" value="PAS_fold_3"/>
</dbReference>
<dbReference type="STRING" id="1198114.AciX9_1624"/>
<dbReference type="GO" id="GO:0003723">
    <property type="term" value="F:RNA binding"/>
    <property type="evidence" value="ECO:0007669"/>
    <property type="project" value="UniProtKB-UniRule"/>
</dbReference>
<dbReference type="RefSeq" id="WP_013579995.1">
    <property type="nucleotide sequence ID" value="NC_015064.1"/>
</dbReference>
<evidence type="ECO:0000256" key="5">
    <source>
        <dbReference type="HAMAP-Rule" id="MF_00088"/>
    </source>
</evidence>
<dbReference type="InterPro" id="IPR001610">
    <property type="entry name" value="PAC"/>
</dbReference>
<evidence type="ECO:0000313" key="8">
    <source>
        <dbReference type="Proteomes" id="UP000000343"/>
    </source>
</evidence>
<evidence type="ECO:0000256" key="2">
    <source>
        <dbReference type="ARBA" id="ARBA00022553"/>
    </source>
</evidence>
<dbReference type="Gene3D" id="2.10.70.100">
    <property type="match status" value="1"/>
</dbReference>
<keyword evidence="4" id="KW-0418">Kinase</keyword>
<dbReference type="Pfam" id="PF08447">
    <property type="entry name" value="PAS_3"/>
    <property type="match status" value="1"/>
</dbReference>
<feature type="domain" description="PAC" evidence="6">
    <location>
        <begin position="235"/>
        <end position="287"/>
    </location>
</feature>
<dbReference type="PANTHER" id="PTHR43304:SF1">
    <property type="entry name" value="PAC DOMAIN-CONTAINING PROTEIN"/>
    <property type="match status" value="1"/>
</dbReference>
<keyword evidence="5" id="KW-0963">Cytoplasm</keyword>
<dbReference type="SMART" id="SM00086">
    <property type="entry name" value="PAC"/>
    <property type="match status" value="1"/>
</dbReference>
<sequence>MARGRMADAVRTWNWSATPLGRIEQWPEPLLAHVNLALSFPIPAVVHWGPEMHMVFNDAYAELLGPEGHTYLGQSAPIVWKPLWPQIESLYSSVRRTGESISGNDLLIPVDRDGTLRDVFWSYAIAPIHHQQTVAGIFNTARDTTATVASFNALVQSDERLRLALSASDCIGIWDWHIPSDIIHAEQDFALFYGQDPQRARLGIPRTEYFEKVHPDDRVPLDDALWYAIQNFTEVLADYRLLPPDGSVRWVQAKGRCFYAEDGSPTRFSGISIDITRRKIAEAALAETRMTAAAQPPKVALAPKIEAPLASIATILRLARSTDDLTEVQRFLVVAEREVNRIADLACPPAESTSDAPQSAPAPILPPATPTLLWHMEILVSTIARSLAERKDDVRVSIMRRAEGITFLLQVAADDLARVLGPQGRTAQSMRSLLDAAGIRSNQQFSLDIEAT</sequence>
<evidence type="ECO:0000256" key="1">
    <source>
        <dbReference type="ARBA" id="ARBA00000085"/>
    </source>
</evidence>
<keyword evidence="8" id="KW-1185">Reference proteome</keyword>
<dbReference type="KEGG" id="acm:AciX9_1624"/>
<keyword evidence="5" id="KW-0694">RNA-binding</keyword>
<dbReference type="Pfam" id="PF13083">
    <property type="entry name" value="KH_KhpA-B"/>
    <property type="match status" value="1"/>
</dbReference>
<dbReference type="EMBL" id="CP002480">
    <property type="protein sequence ID" value="ADW68676.1"/>
    <property type="molecule type" value="Genomic_DNA"/>
</dbReference>
<dbReference type="SUPFAM" id="SSF55785">
    <property type="entry name" value="PYP-like sensor domain (PAS domain)"/>
    <property type="match status" value="1"/>
</dbReference>
<keyword evidence="3" id="KW-0808">Transferase</keyword>
<dbReference type="Proteomes" id="UP000000343">
    <property type="component" value="Chromosome"/>
</dbReference>